<dbReference type="InParanoid" id="A0A0P0VMN7"/>
<sequence length="60" mass="6880">SAWQMMLKARLVSHNIRSCRLRAFALPGLRANAANSFLGCLMQCNTNCILFKLLFCHFYN</sequence>
<evidence type="ECO:0000313" key="1">
    <source>
        <dbReference type="EMBL" id="BAS80061.1"/>
    </source>
</evidence>
<reference evidence="2" key="1">
    <citation type="journal article" date="2005" name="Nature">
        <title>The map-based sequence of the rice genome.</title>
        <authorList>
            <consortium name="International rice genome sequencing project (IRGSP)"/>
            <person name="Matsumoto T."/>
            <person name="Wu J."/>
            <person name="Kanamori H."/>
            <person name="Katayose Y."/>
            <person name="Fujisawa M."/>
            <person name="Namiki N."/>
            <person name="Mizuno H."/>
            <person name="Yamamoto K."/>
            <person name="Antonio B.A."/>
            <person name="Baba T."/>
            <person name="Sakata K."/>
            <person name="Nagamura Y."/>
            <person name="Aoki H."/>
            <person name="Arikawa K."/>
            <person name="Arita K."/>
            <person name="Bito T."/>
            <person name="Chiden Y."/>
            <person name="Fujitsuka N."/>
            <person name="Fukunaka R."/>
            <person name="Hamada M."/>
            <person name="Harada C."/>
            <person name="Hayashi A."/>
            <person name="Hijishita S."/>
            <person name="Honda M."/>
            <person name="Hosokawa S."/>
            <person name="Ichikawa Y."/>
            <person name="Idonuma A."/>
            <person name="Iijima M."/>
            <person name="Ikeda M."/>
            <person name="Ikeno M."/>
            <person name="Ito K."/>
            <person name="Ito S."/>
            <person name="Ito T."/>
            <person name="Ito Y."/>
            <person name="Ito Y."/>
            <person name="Iwabuchi A."/>
            <person name="Kamiya K."/>
            <person name="Karasawa W."/>
            <person name="Kurita K."/>
            <person name="Katagiri S."/>
            <person name="Kikuta A."/>
            <person name="Kobayashi H."/>
            <person name="Kobayashi N."/>
            <person name="Machita K."/>
            <person name="Maehara T."/>
            <person name="Masukawa M."/>
            <person name="Mizubayashi T."/>
            <person name="Mukai Y."/>
            <person name="Nagasaki H."/>
            <person name="Nagata Y."/>
            <person name="Naito S."/>
            <person name="Nakashima M."/>
            <person name="Nakama Y."/>
            <person name="Nakamichi Y."/>
            <person name="Nakamura M."/>
            <person name="Meguro A."/>
            <person name="Negishi M."/>
            <person name="Ohta I."/>
            <person name="Ohta T."/>
            <person name="Okamoto M."/>
            <person name="Ono N."/>
            <person name="Saji S."/>
            <person name="Sakaguchi M."/>
            <person name="Sakai K."/>
            <person name="Shibata M."/>
            <person name="Shimokawa T."/>
            <person name="Song J."/>
            <person name="Takazaki Y."/>
            <person name="Terasawa K."/>
            <person name="Tsugane M."/>
            <person name="Tsuji K."/>
            <person name="Ueda S."/>
            <person name="Waki K."/>
            <person name="Yamagata H."/>
            <person name="Yamamoto M."/>
            <person name="Yamamoto S."/>
            <person name="Yamane H."/>
            <person name="Yoshiki S."/>
            <person name="Yoshihara R."/>
            <person name="Yukawa K."/>
            <person name="Zhong H."/>
            <person name="Yano M."/>
            <person name="Yuan Q."/>
            <person name="Ouyang S."/>
            <person name="Liu J."/>
            <person name="Jones K.M."/>
            <person name="Gansberger K."/>
            <person name="Moffat K."/>
            <person name="Hill J."/>
            <person name="Bera J."/>
            <person name="Fadrosh D."/>
            <person name="Jin S."/>
            <person name="Johri S."/>
            <person name="Kim M."/>
            <person name="Overton L."/>
            <person name="Reardon M."/>
            <person name="Tsitrin T."/>
            <person name="Vuong H."/>
            <person name="Weaver B."/>
            <person name="Ciecko A."/>
            <person name="Tallon L."/>
            <person name="Jackson J."/>
            <person name="Pai G."/>
            <person name="Aken S.V."/>
            <person name="Utterback T."/>
            <person name="Reidmuller S."/>
            <person name="Feldblyum T."/>
            <person name="Hsiao J."/>
            <person name="Zismann V."/>
            <person name="Iobst S."/>
            <person name="de Vazeille A.R."/>
            <person name="Buell C.R."/>
            <person name="Ying K."/>
            <person name="Li Y."/>
            <person name="Lu T."/>
            <person name="Huang Y."/>
            <person name="Zhao Q."/>
            <person name="Feng Q."/>
            <person name="Zhang L."/>
            <person name="Zhu J."/>
            <person name="Weng Q."/>
            <person name="Mu J."/>
            <person name="Lu Y."/>
            <person name="Fan D."/>
            <person name="Liu Y."/>
            <person name="Guan J."/>
            <person name="Zhang Y."/>
            <person name="Yu S."/>
            <person name="Liu X."/>
            <person name="Zhang Y."/>
            <person name="Hong G."/>
            <person name="Han B."/>
            <person name="Choisne N."/>
            <person name="Demange N."/>
            <person name="Orjeda G."/>
            <person name="Samain S."/>
            <person name="Cattolico L."/>
            <person name="Pelletier E."/>
            <person name="Couloux A."/>
            <person name="Segurens B."/>
            <person name="Wincker P."/>
            <person name="D'Hont A."/>
            <person name="Scarpelli C."/>
            <person name="Weissenbach J."/>
            <person name="Salanoubat M."/>
            <person name="Quetier F."/>
            <person name="Yu Y."/>
            <person name="Kim H.R."/>
            <person name="Rambo T."/>
            <person name="Currie J."/>
            <person name="Collura K."/>
            <person name="Luo M."/>
            <person name="Yang T."/>
            <person name="Ammiraju J.S.S."/>
            <person name="Engler F."/>
            <person name="Soderlund C."/>
            <person name="Wing R.A."/>
            <person name="Palmer L.E."/>
            <person name="de la Bastide M."/>
            <person name="Spiegel L."/>
            <person name="Nascimento L."/>
            <person name="Zutavern T."/>
            <person name="O'Shaughnessy A."/>
            <person name="Dike S."/>
            <person name="Dedhia N."/>
            <person name="Preston R."/>
            <person name="Balija V."/>
            <person name="McCombie W.R."/>
            <person name="Chow T."/>
            <person name="Chen H."/>
            <person name="Chung M."/>
            <person name="Chen C."/>
            <person name="Shaw J."/>
            <person name="Wu H."/>
            <person name="Hsiao K."/>
            <person name="Chao Y."/>
            <person name="Chu M."/>
            <person name="Cheng C."/>
            <person name="Hour A."/>
            <person name="Lee P."/>
            <person name="Lin S."/>
            <person name="Lin Y."/>
            <person name="Liou J."/>
            <person name="Liu S."/>
            <person name="Hsing Y."/>
            <person name="Raghuvanshi S."/>
            <person name="Mohanty A."/>
            <person name="Bharti A.K."/>
            <person name="Gaur A."/>
            <person name="Gupta V."/>
            <person name="Kumar D."/>
            <person name="Ravi V."/>
            <person name="Vij S."/>
            <person name="Kapur A."/>
            <person name="Khurana P."/>
            <person name="Khurana P."/>
            <person name="Khurana J.P."/>
            <person name="Tyagi A.K."/>
            <person name="Gaikwad K."/>
            <person name="Singh A."/>
            <person name="Dalal V."/>
            <person name="Srivastava S."/>
            <person name="Dixit A."/>
            <person name="Pal A.K."/>
            <person name="Ghazi I.A."/>
            <person name="Yadav M."/>
            <person name="Pandit A."/>
            <person name="Bhargava A."/>
            <person name="Sureshbabu K."/>
            <person name="Batra K."/>
            <person name="Sharma T.R."/>
            <person name="Mohapatra T."/>
            <person name="Singh N.K."/>
            <person name="Messing J."/>
            <person name="Nelson A.B."/>
            <person name="Fuks G."/>
            <person name="Kavchok S."/>
            <person name="Keizer G."/>
            <person name="Linton E."/>
            <person name="Llaca V."/>
            <person name="Song R."/>
            <person name="Tanyolac B."/>
            <person name="Young S."/>
            <person name="Ho-Il K."/>
            <person name="Hahn J.H."/>
            <person name="Sangsakoo G."/>
            <person name="Vanavichit A."/>
            <person name="de Mattos Luiz.A.T."/>
            <person name="Zimmer P.D."/>
            <person name="Malone G."/>
            <person name="Dellagostin O."/>
            <person name="de Oliveira A.C."/>
            <person name="Bevan M."/>
            <person name="Bancroft I."/>
            <person name="Minx P."/>
            <person name="Cordum H."/>
            <person name="Wilson R."/>
            <person name="Cheng Z."/>
            <person name="Jin W."/>
            <person name="Jiang J."/>
            <person name="Leong S.A."/>
            <person name="Iwama H."/>
            <person name="Gojobori T."/>
            <person name="Itoh T."/>
            <person name="Niimura Y."/>
            <person name="Fujii Y."/>
            <person name="Habara T."/>
            <person name="Sakai H."/>
            <person name="Sato Y."/>
            <person name="Wilson G."/>
            <person name="Kumar K."/>
            <person name="McCouch S."/>
            <person name="Juretic N."/>
            <person name="Hoen D."/>
            <person name="Wright S."/>
            <person name="Bruskiewich R."/>
            <person name="Bureau T."/>
            <person name="Miyao A."/>
            <person name="Hirochika H."/>
            <person name="Nishikawa T."/>
            <person name="Kadowaki K."/>
            <person name="Sugiura M."/>
            <person name="Burr B."/>
            <person name="Sasaki T."/>
        </authorList>
    </citation>
    <scope>NUCLEOTIDE SEQUENCE [LARGE SCALE GENOMIC DNA]</scope>
    <source>
        <strain evidence="2">cv. Nipponbare</strain>
    </source>
</reference>
<keyword evidence="2" id="KW-1185">Reference proteome</keyword>
<feature type="non-terminal residue" evidence="1">
    <location>
        <position position="1"/>
    </location>
</feature>
<accession>A0A0P0VMN7</accession>
<dbReference type="Gramene" id="Os02t0651500-01">
    <property type="protein sequence ID" value="Os02t0651500-01"/>
    <property type="gene ID" value="Os02g0651500"/>
</dbReference>
<proteinExistence type="predicted"/>
<reference evidence="1 2" key="2">
    <citation type="journal article" date="2013" name="Plant Cell Physiol.">
        <title>Rice Annotation Project Database (RAP-DB): an integrative and interactive database for rice genomics.</title>
        <authorList>
            <person name="Sakai H."/>
            <person name="Lee S.S."/>
            <person name="Tanaka T."/>
            <person name="Numa H."/>
            <person name="Kim J."/>
            <person name="Kawahara Y."/>
            <person name="Wakimoto H."/>
            <person name="Yang C.C."/>
            <person name="Iwamoto M."/>
            <person name="Abe T."/>
            <person name="Yamada Y."/>
            <person name="Muto A."/>
            <person name="Inokuchi H."/>
            <person name="Ikemura T."/>
            <person name="Matsumoto T."/>
            <person name="Sasaki T."/>
            <person name="Itoh T."/>
        </authorList>
    </citation>
    <scope>NUCLEOTIDE SEQUENCE [LARGE SCALE GENOMIC DNA]</scope>
    <source>
        <strain evidence="2">cv. Nipponbare</strain>
    </source>
</reference>
<evidence type="ECO:0000313" key="2">
    <source>
        <dbReference type="Proteomes" id="UP000059680"/>
    </source>
</evidence>
<dbReference type="EMBL" id="AP014958">
    <property type="protein sequence ID" value="BAS80061.1"/>
    <property type="molecule type" value="Genomic_DNA"/>
</dbReference>
<protein>
    <submittedName>
        <fullName evidence="1">Os02g0651500 protein</fullName>
    </submittedName>
</protein>
<dbReference type="Proteomes" id="UP000059680">
    <property type="component" value="Chromosome 2"/>
</dbReference>
<dbReference type="AlphaFoldDB" id="A0A0P0VMN7"/>
<gene>
    <name evidence="1" type="ordered locus">Os02g0651500</name>
    <name evidence="1" type="ORF">OSNPB_020651500</name>
</gene>
<name>A0A0P0VMN7_ORYSJ</name>
<reference evidence="1 2" key="3">
    <citation type="journal article" date="2013" name="Rice">
        <title>Improvement of the Oryza sativa Nipponbare reference genome using next generation sequence and optical map data.</title>
        <authorList>
            <person name="Kawahara Y."/>
            <person name="de la Bastide M."/>
            <person name="Hamilton J.P."/>
            <person name="Kanamori H."/>
            <person name="McCombie W.R."/>
            <person name="Ouyang S."/>
            <person name="Schwartz D.C."/>
            <person name="Tanaka T."/>
            <person name="Wu J."/>
            <person name="Zhou S."/>
            <person name="Childs K.L."/>
            <person name="Davidson R.M."/>
            <person name="Lin H."/>
            <person name="Quesada-Ocampo L."/>
            <person name="Vaillancourt B."/>
            <person name="Sakai H."/>
            <person name="Lee S.S."/>
            <person name="Kim J."/>
            <person name="Numa H."/>
            <person name="Itoh T."/>
            <person name="Buell C.R."/>
            <person name="Matsumoto T."/>
        </authorList>
    </citation>
    <scope>NUCLEOTIDE SEQUENCE [LARGE SCALE GENOMIC DNA]</scope>
    <source>
        <strain evidence="2">cv. Nipponbare</strain>
    </source>
</reference>
<organism evidence="1 2">
    <name type="scientific">Oryza sativa subsp. japonica</name>
    <name type="common">Rice</name>
    <dbReference type="NCBI Taxonomy" id="39947"/>
    <lineage>
        <taxon>Eukaryota</taxon>
        <taxon>Viridiplantae</taxon>
        <taxon>Streptophyta</taxon>
        <taxon>Embryophyta</taxon>
        <taxon>Tracheophyta</taxon>
        <taxon>Spermatophyta</taxon>
        <taxon>Magnoliopsida</taxon>
        <taxon>Liliopsida</taxon>
        <taxon>Poales</taxon>
        <taxon>Poaceae</taxon>
        <taxon>BOP clade</taxon>
        <taxon>Oryzoideae</taxon>
        <taxon>Oryzeae</taxon>
        <taxon>Oryzinae</taxon>
        <taxon>Oryza</taxon>
        <taxon>Oryza sativa</taxon>
    </lineage>
</organism>
<dbReference type="PaxDb" id="39947-A0A0P0VMN7"/>